<dbReference type="Proteomes" id="UP001523263">
    <property type="component" value="Unassembled WGS sequence"/>
</dbReference>
<feature type="compositionally biased region" description="Basic and acidic residues" evidence="1">
    <location>
        <begin position="61"/>
        <end position="79"/>
    </location>
</feature>
<feature type="region of interest" description="Disordered" evidence="1">
    <location>
        <begin position="45"/>
        <end position="79"/>
    </location>
</feature>
<dbReference type="EMBL" id="JAMQBH010000001">
    <property type="protein sequence ID" value="MCM2511911.1"/>
    <property type="molecule type" value="Genomic_DNA"/>
</dbReference>
<gene>
    <name evidence="2" type="ORF">NC658_01380</name>
</gene>
<protein>
    <recommendedName>
        <fullName evidence="4">Secreted protein</fullName>
    </recommendedName>
</protein>
<reference evidence="2 3" key="1">
    <citation type="submission" date="2022-06" db="EMBL/GenBank/DDBJ databases">
        <title>Whole genome sequence of Streptomyces griseoincarnatus RB7AG.</title>
        <authorList>
            <person name="Ray L."/>
            <person name="Behera S."/>
            <person name="Panda A.N."/>
        </authorList>
    </citation>
    <scope>NUCLEOTIDE SEQUENCE [LARGE SCALE GENOMIC DNA]</scope>
    <source>
        <strain evidence="2 3">RB7AG</strain>
    </source>
</reference>
<proteinExistence type="predicted"/>
<organism evidence="2 3">
    <name type="scientific">Streptomyces griseoincarnatus</name>
    <dbReference type="NCBI Taxonomy" id="29305"/>
    <lineage>
        <taxon>Bacteria</taxon>
        <taxon>Bacillati</taxon>
        <taxon>Actinomycetota</taxon>
        <taxon>Actinomycetes</taxon>
        <taxon>Kitasatosporales</taxon>
        <taxon>Streptomycetaceae</taxon>
        <taxon>Streptomyces</taxon>
        <taxon>Streptomyces griseoincarnatus group</taxon>
    </lineage>
</organism>
<evidence type="ECO:0000256" key="1">
    <source>
        <dbReference type="SAM" id="MobiDB-lite"/>
    </source>
</evidence>
<accession>A0ABT0VL59</accession>
<dbReference type="RefSeq" id="WP_251097198.1">
    <property type="nucleotide sequence ID" value="NZ_JAMQBH010000001.1"/>
</dbReference>
<evidence type="ECO:0008006" key="4">
    <source>
        <dbReference type="Google" id="ProtNLM"/>
    </source>
</evidence>
<keyword evidence="3" id="KW-1185">Reference proteome</keyword>
<comment type="caution">
    <text evidence="2">The sequence shown here is derived from an EMBL/GenBank/DDBJ whole genome shotgun (WGS) entry which is preliminary data.</text>
</comment>
<evidence type="ECO:0000313" key="3">
    <source>
        <dbReference type="Proteomes" id="UP001523263"/>
    </source>
</evidence>
<sequence length="255" mass="26918">MFRASLRSWLVLAVPVVGVLVLTYSATTPEPRADGDWRVAAEPLRDGPLSSGGTAQLSRCGVDEWPRPEPRGKAEQSKDPRLALTSWGYYDPGPKMPGEPRFTVHAALRTGDRPLVLDAPVAEGRVTLDFYGPHGEGVRASARGLTATVVDGGSMGKPLDVPASGRFRVDPGEELLLEVELPAGAVCPGHSLRDVSTCFPEGTNDAADCPMVTLTLSAPAIRAYRAGTADADADAAGSFSDRLVAVFLEPDVSRV</sequence>
<evidence type="ECO:0000313" key="2">
    <source>
        <dbReference type="EMBL" id="MCM2511911.1"/>
    </source>
</evidence>
<name>A0ABT0VL59_STRGI</name>